<protein>
    <submittedName>
        <fullName evidence="7">C40 family peptidase</fullName>
    </submittedName>
</protein>
<dbReference type="EMBL" id="JAGSOH010000012">
    <property type="protein sequence ID" value="MBR7826037.1"/>
    <property type="molecule type" value="Genomic_DNA"/>
</dbReference>
<dbReference type="PANTHER" id="PTHR47359">
    <property type="entry name" value="PEPTIDOGLYCAN DL-ENDOPEPTIDASE CWLO"/>
    <property type="match status" value="1"/>
</dbReference>
<proteinExistence type="inferred from homology"/>
<dbReference type="GO" id="GO:0006508">
    <property type="term" value="P:proteolysis"/>
    <property type="evidence" value="ECO:0007669"/>
    <property type="project" value="UniProtKB-KW"/>
</dbReference>
<evidence type="ECO:0000256" key="4">
    <source>
        <dbReference type="ARBA" id="ARBA00022807"/>
    </source>
</evidence>
<dbReference type="SUPFAM" id="SSF54001">
    <property type="entry name" value="Cysteine proteinases"/>
    <property type="match status" value="1"/>
</dbReference>
<dbReference type="InterPro" id="IPR000064">
    <property type="entry name" value="NLP_P60_dom"/>
</dbReference>
<accession>A0A941E7Q7</accession>
<evidence type="ECO:0000256" key="1">
    <source>
        <dbReference type="ARBA" id="ARBA00007074"/>
    </source>
</evidence>
<organism evidence="7 8">
    <name type="scientific">Actinospica acidithermotolerans</name>
    <dbReference type="NCBI Taxonomy" id="2828514"/>
    <lineage>
        <taxon>Bacteria</taxon>
        <taxon>Bacillati</taxon>
        <taxon>Actinomycetota</taxon>
        <taxon>Actinomycetes</taxon>
        <taxon>Catenulisporales</taxon>
        <taxon>Actinospicaceae</taxon>
        <taxon>Actinospica</taxon>
    </lineage>
</organism>
<dbReference type="AlphaFoldDB" id="A0A941E7Q7"/>
<evidence type="ECO:0000256" key="2">
    <source>
        <dbReference type="ARBA" id="ARBA00022670"/>
    </source>
</evidence>
<comment type="similarity">
    <text evidence="1">Belongs to the peptidase C40 family.</text>
</comment>
<reference evidence="7" key="1">
    <citation type="submission" date="2021-04" db="EMBL/GenBank/DDBJ databases">
        <title>Genome based classification of Actinospica acidithermotolerans sp. nov., an actinobacterium isolated from an Indonesian hot spring.</title>
        <authorList>
            <person name="Kusuma A.B."/>
            <person name="Putra K.E."/>
            <person name="Nafisah S."/>
            <person name="Loh J."/>
            <person name="Nouioui I."/>
            <person name="Goodfellow M."/>
        </authorList>
    </citation>
    <scope>NUCLEOTIDE SEQUENCE</scope>
    <source>
        <strain evidence="7">MGRD01-02</strain>
    </source>
</reference>
<dbReference type="Gene3D" id="3.90.1720.10">
    <property type="entry name" value="endopeptidase domain like (from Nostoc punctiforme)"/>
    <property type="match status" value="1"/>
</dbReference>
<keyword evidence="2" id="KW-0645">Protease</keyword>
<evidence type="ECO:0000256" key="3">
    <source>
        <dbReference type="ARBA" id="ARBA00022801"/>
    </source>
</evidence>
<sequence length="351" mass="37372">MVSHKRANRVVGPVAASGGRRVGAVTSSAAAVGIAAAVCAPATSQALTVQSVTAQVQSLRAQSEIATQRYDRASQDMAALQQKVDAIQSTASTIQLQVNKYYGSLGQLAETQYRGAGVDPTLQLMFAQQPDEFLQRAVSLQSLSRGESVGLKRVLQQQQQLVQFRAEASQAMEQQADDESRAAAARAQILAGERQAQALLDQLTSAQRWSMDYAGITPQEIANLPQPAGRAATAVDFAESKLGMWYQWGGTGDPSYDCSGLVQAAWAAAGVQLPRVTWDQIDAGQAVSPDPADLQPGDLIFYLGGAHVAMYVGNGLVIHAPTTGQRIQYGRWNMMPVTAARQILPTTELSS</sequence>
<dbReference type="GO" id="GO:0008234">
    <property type="term" value="F:cysteine-type peptidase activity"/>
    <property type="evidence" value="ECO:0007669"/>
    <property type="project" value="UniProtKB-KW"/>
</dbReference>
<gene>
    <name evidence="7" type="ORF">KDK95_06950</name>
</gene>
<evidence type="ECO:0000313" key="8">
    <source>
        <dbReference type="Proteomes" id="UP000676325"/>
    </source>
</evidence>
<dbReference type="Proteomes" id="UP000676325">
    <property type="component" value="Unassembled WGS sequence"/>
</dbReference>
<keyword evidence="3" id="KW-0378">Hydrolase</keyword>
<evidence type="ECO:0000313" key="7">
    <source>
        <dbReference type="EMBL" id="MBR7826037.1"/>
    </source>
</evidence>
<evidence type="ECO:0000259" key="6">
    <source>
        <dbReference type="PROSITE" id="PS51935"/>
    </source>
</evidence>
<feature type="coiled-coil region" evidence="5">
    <location>
        <begin position="56"/>
        <end position="90"/>
    </location>
</feature>
<dbReference type="PANTHER" id="PTHR47359:SF3">
    <property type="entry name" value="NLP_P60 DOMAIN-CONTAINING PROTEIN-RELATED"/>
    <property type="match status" value="1"/>
</dbReference>
<dbReference type="InterPro" id="IPR051794">
    <property type="entry name" value="PG_Endopeptidase_C40"/>
</dbReference>
<dbReference type="PROSITE" id="PS51935">
    <property type="entry name" value="NLPC_P60"/>
    <property type="match status" value="1"/>
</dbReference>
<keyword evidence="8" id="KW-1185">Reference proteome</keyword>
<evidence type="ECO:0000256" key="5">
    <source>
        <dbReference type="SAM" id="Coils"/>
    </source>
</evidence>
<comment type="caution">
    <text evidence="7">The sequence shown here is derived from an EMBL/GenBank/DDBJ whole genome shotgun (WGS) entry which is preliminary data.</text>
</comment>
<dbReference type="InterPro" id="IPR038765">
    <property type="entry name" value="Papain-like_cys_pep_sf"/>
</dbReference>
<keyword evidence="5" id="KW-0175">Coiled coil</keyword>
<keyword evidence="4" id="KW-0788">Thiol protease</keyword>
<name>A0A941E7Q7_9ACTN</name>
<dbReference type="Pfam" id="PF00877">
    <property type="entry name" value="NLPC_P60"/>
    <property type="match status" value="1"/>
</dbReference>
<dbReference type="RefSeq" id="WP_212517189.1">
    <property type="nucleotide sequence ID" value="NZ_JAGSOH010000012.1"/>
</dbReference>
<feature type="domain" description="NlpC/P60" evidence="6">
    <location>
        <begin position="228"/>
        <end position="350"/>
    </location>
</feature>